<keyword evidence="4" id="KW-1185">Reference proteome</keyword>
<feature type="domain" description="RRM" evidence="2">
    <location>
        <begin position="4"/>
        <end position="78"/>
    </location>
</feature>
<evidence type="ECO:0000256" key="1">
    <source>
        <dbReference type="PROSITE-ProRule" id="PRU00176"/>
    </source>
</evidence>
<reference evidence="3 4" key="1">
    <citation type="submission" date="2019-05" db="EMBL/GenBank/DDBJ databases">
        <title>Mikania micrantha, genome provides insights into the molecular mechanism of rapid growth.</title>
        <authorList>
            <person name="Liu B."/>
        </authorList>
    </citation>
    <scope>NUCLEOTIDE SEQUENCE [LARGE SCALE GENOMIC DNA]</scope>
    <source>
        <strain evidence="3">NLD-2019</strain>
        <tissue evidence="3">Leaf</tissue>
    </source>
</reference>
<dbReference type="InterPro" id="IPR000504">
    <property type="entry name" value="RRM_dom"/>
</dbReference>
<evidence type="ECO:0000313" key="4">
    <source>
        <dbReference type="Proteomes" id="UP000326396"/>
    </source>
</evidence>
<evidence type="ECO:0000313" key="3">
    <source>
        <dbReference type="EMBL" id="KAD5803181.1"/>
    </source>
</evidence>
<dbReference type="PANTHER" id="PTHR32343">
    <property type="entry name" value="SERINE/ARGININE-RICH SPLICING FACTOR"/>
    <property type="match status" value="1"/>
</dbReference>
<evidence type="ECO:0000259" key="2">
    <source>
        <dbReference type="PROSITE" id="PS50102"/>
    </source>
</evidence>
<dbReference type="AlphaFoldDB" id="A0A5N6P3F3"/>
<dbReference type="OrthoDB" id="7763451at2759"/>
<name>A0A5N6P3F3_9ASTR</name>
<dbReference type="Pfam" id="PF00076">
    <property type="entry name" value="RRM_1"/>
    <property type="match status" value="1"/>
</dbReference>
<comment type="caution">
    <text evidence="3">The sequence shown here is derived from an EMBL/GenBank/DDBJ whole genome shotgun (WGS) entry which is preliminary data.</text>
</comment>
<dbReference type="InterPro" id="IPR012677">
    <property type="entry name" value="Nucleotide-bd_a/b_plait_sf"/>
</dbReference>
<dbReference type="GO" id="GO:0003723">
    <property type="term" value="F:RNA binding"/>
    <property type="evidence" value="ECO:0007669"/>
    <property type="project" value="UniProtKB-UniRule"/>
</dbReference>
<dbReference type="Gene3D" id="3.30.70.330">
    <property type="match status" value="1"/>
</dbReference>
<proteinExistence type="predicted"/>
<accession>A0A5N6P3F3</accession>
<sequence>MQTRTVQVEQLSDLATEREIHEFFSFSGEIEHIQICRDSERRKTAFVTFRDPKALEIALLLSGATLVDKVVKITPVENFVPRPEFQQANSTSPRRVYASKAQDVVSIVLAKGSAIGQDAINKAKAFDEKHQLRANASARVISLDKKVGLTDKFSVGISVVNQKVKSVDQRLQVSDKTMAALMAAERKLNDTGSAVKSSRYVTAGTAWLNGAFGKVAKVGQVAGTKTRHKWNLAVSNFTTKANCSPPKTSPEIGTHPTPPLLLASSLTPRVPNLLLSPTTEYQSRSSEETATFVTLLLDNKLRLVNSSSGFLGTRVFSRFSSITLSVMERGSRCHTSSVTDILSVFLNHWASLARYGSIDHRLEPGRSSQPKALAAWIEVAMVVGEGGGLEANKGLG</sequence>
<dbReference type="EMBL" id="SZYD01000007">
    <property type="protein sequence ID" value="KAD5803181.1"/>
    <property type="molecule type" value="Genomic_DNA"/>
</dbReference>
<organism evidence="3 4">
    <name type="scientific">Mikania micrantha</name>
    <name type="common">bitter vine</name>
    <dbReference type="NCBI Taxonomy" id="192012"/>
    <lineage>
        <taxon>Eukaryota</taxon>
        <taxon>Viridiplantae</taxon>
        <taxon>Streptophyta</taxon>
        <taxon>Embryophyta</taxon>
        <taxon>Tracheophyta</taxon>
        <taxon>Spermatophyta</taxon>
        <taxon>Magnoliopsida</taxon>
        <taxon>eudicotyledons</taxon>
        <taxon>Gunneridae</taxon>
        <taxon>Pentapetalae</taxon>
        <taxon>asterids</taxon>
        <taxon>campanulids</taxon>
        <taxon>Asterales</taxon>
        <taxon>Asteraceae</taxon>
        <taxon>Asteroideae</taxon>
        <taxon>Heliantheae alliance</taxon>
        <taxon>Eupatorieae</taxon>
        <taxon>Mikania</taxon>
    </lineage>
</organism>
<keyword evidence="1" id="KW-0694">RNA-binding</keyword>
<dbReference type="PROSITE" id="PS50102">
    <property type="entry name" value="RRM"/>
    <property type="match status" value="1"/>
</dbReference>
<dbReference type="SMART" id="SM00360">
    <property type="entry name" value="RRM"/>
    <property type="match status" value="1"/>
</dbReference>
<dbReference type="InterPro" id="IPR035979">
    <property type="entry name" value="RBD_domain_sf"/>
</dbReference>
<dbReference type="PANTHER" id="PTHR32343:SF61">
    <property type="entry name" value="RNA BINDING (RRM_RBD_RNP MOTIFS) FAMILY PROTEIN-RELATED"/>
    <property type="match status" value="1"/>
</dbReference>
<protein>
    <recommendedName>
        <fullName evidence="2">RRM domain-containing protein</fullName>
    </recommendedName>
</protein>
<gene>
    <name evidence="3" type="ORF">E3N88_14541</name>
</gene>
<dbReference type="Proteomes" id="UP000326396">
    <property type="component" value="Linkage Group LG15"/>
</dbReference>
<dbReference type="SUPFAM" id="SSF54928">
    <property type="entry name" value="RNA-binding domain, RBD"/>
    <property type="match status" value="1"/>
</dbReference>